<dbReference type="SMART" id="SM00212">
    <property type="entry name" value="UBCc"/>
    <property type="match status" value="1"/>
</dbReference>
<sequence>MASKACVLRLQKEYRALLKEPLPGVAAHPFPSNLLEWHFVLEGGKGTEYEGGVYHGIMTFPAAYPYRPPSLQMLTPSGRFAVGQKICLSNTDYHAETWNPAWGAGTILVGLLSFMSETAHTTGSISTSRAEKRRLAAASLDFNMRSARFRRLFPDYCEKHAQRQAANAQARSSHAAKSCVAGFES</sequence>
<keyword evidence="3" id="KW-1185">Reference proteome</keyword>
<dbReference type="Pfam" id="PF00179">
    <property type="entry name" value="UQ_con"/>
    <property type="match status" value="1"/>
</dbReference>
<dbReference type="PANTHER" id="PTHR24067">
    <property type="entry name" value="UBIQUITIN-CONJUGATING ENZYME E2"/>
    <property type="match status" value="1"/>
</dbReference>
<accession>A0AAW1SF13</accession>
<dbReference type="Gene3D" id="3.10.110.10">
    <property type="entry name" value="Ubiquitin Conjugating Enzyme"/>
    <property type="match status" value="1"/>
</dbReference>
<evidence type="ECO:0000259" key="1">
    <source>
        <dbReference type="PROSITE" id="PS50127"/>
    </source>
</evidence>
<proteinExistence type="predicted"/>
<dbReference type="PROSITE" id="PS50127">
    <property type="entry name" value="UBC_2"/>
    <property type="match status" value="1"/>
</dbReference>
<evidence type="ECO:0000313" key="2">
    <source>
        <dbReference type="EMBL" id="KAK9844149.1"/>
    </source>
</evidence>
<dbReference type="CDD" id="cd23799">
    <property type="entry name" value="UBCc_UBE2J"/>
    <property type="match status" value="1"/>
</dbReference>
<dbReference type="InterPro" id="IPR000608">
    <property type="entry name" value="UBC"/>
</dbReference>
<dbReference type="SUPFAM" id="SSF54495">
    <property type="entry name" value="UBC-like"/>
    <property type="match status" value="1"/>
</dbReference>
<organism evidence="2 3">
    <name type="scientific">Elliptochloris bilobata</name>
    <dbReference type="NCBI Taxonomy" id="381761"/>
    <lineage>
        <taxon>Eukaryota</taxon>
        <taxon>Viridiplantae</taxon>
        <taxon>Chlorophyta</taxon>
        <taxon>core chlorophytes</taxon>
        <taxon>Trebouxiophyceae</taxon>
        <taxon>Trebouxiophyceae incertae sedis</taxon>
        <taxon>Elliptochloris clade</taxon>
        <taxon>Elliptochloris</taxon>
    </lineage>
</organism>
<dbReference type="Proteomes" id="UP001445335">
    <property type="component" value="Unassembled WGS sequence"/>
</dbReference>
<evidence type="ECO:0000313" key="3">
    <source>
        <dbReference type="Proteomes" id="UP001445335"/>
    </source>
</evidence>
<feature type="domain" description="UBC core" evidence="1">
    <location>
        <begin position="5"/>
        <end position="162"/>
    </location>
</feature>
<gene>
    <name evidence="2" type="ORF">WJX81_006103</name>
</gene>
<dbReference type="EMBL" id="JALJOU010000004">
    <property type="protein sequence ID" value="KAK9844149.1"/>
    <property type="molecule type" value="Genomic_DNA"/>
</dbReference>
<protein>
    <recommendedName>
        <fullName evidence="1">UBC core domain-containing protein</fullName>
    </recommendedName>
</protein>
<comment type="caution">
    <text evidence="2">The sequence shown here is derived from an EMBL/GenBank/DDBJ whole genome shotgun (WGS) entry which is preliminary data.</text>
</comment>
<dbReference type="AlphaFoldDB" id="A0AAW1SF13"/>
<reference evidence="2 3" key="1">
    <citation type="journal article" date="2024" name="Nat. Commun.">
        <title>Phylogenomics reveals the evolutionary origins of lichenization in chlorophyte algae.</title>
        <authorList>
            <person name="Puginier C."/>
            <person name="Libourel C."/>
            <person name="Otte J."/>
            <person name="Skaloud P."/>
            <person name="Haon M."/>
            <person name="Grisel S."/>
            <person name="Petersen M."/>
            <person name="Berrin J.G."/>
            <person name="Delaux P.M."/>
            <person name="Dal Grande F."/>
            <person name="Keller J."/>
        </authorList>
    </citation>
    <scope>NUCLEOTIDE SEQUENCE [LARGE SCALE GENOMIC DNA]</scope>
    <source>
        <strain evidence="2 3">SAG 245.80</strain>
    </source>
</reference>
<dbReference type="InterPro" id="IPR016135">
    <property type="entry name" value="UBQ-conjugating_enzyme/RWD"/>
</dbReference>
<dbReference type="InterPro" id="IPR050113">
    <property type="entry name" value="Ub_conjugating_enzyme"/>
</dbReference>
<name>A0AAW1SF13_9CHLO</name>
<dbReference type="FunFam" id="3.10.110.10:FF:000109">
    <property type="entry name" value="Ubiquitin-conjugating enzyme E2 J2-like"/>
    <property type="match status" value="1"/>
</dbReference>